<organism evidence="3 4">
    <name type="scientific">Paraglaciecola agarilytica NO2</name>
    <dbReference type="NCBI Taxonomy" id="1125747"/>
    <lineage>
        <taxon>Bacteria</taxon>
        <taxon>Pseudomonadati</taxon>
        <taxon>Pseudomonadota</taxon>
        <taxon>Gammaproteobacteria</taxon>
        <taxon>Alteromonadales</taxon>
        <taxon>Alteromonadaceae</taxon>
        <taxon>Paraglaciecola</taxon>
    </lineage>
</organism>
<evidence type="ECO:0000256" key="1">
    <source>
        <dbReference type="SAM" id="Coils"/>
    </source>
</evidence>
<dbReference type="PANTHER" id="PTHR41313:SF1">
    <property type="entry name" value="DNA METHYLASE ADENINE-SPECIFIC DOMAIN-CONTAINING PROTEIN"/>
    <property type="match status" value="1"/>
</dbReference>
<feature type="compositionally biased region" description="Basic and acidic residues" evidence="2">
    <location>
        <begin position="2948"/>
        <end position="2965"/>
    </location>
</feature>
<proteinExistence type="predicted"/>
<protein>
    <recommendedName>
        <fullName evidence="5">N-6 DNA methylase</fullName>
    </recommendedName>
</protein>
<feature type="region of interest" description="Disordered" evidence="2">
    <location>
        <begin position="1344"/>
        <end position="1415"/>
    </location>
</feature>
<feature type="region of interest" description="Disordered" evidence="2">
    <location>
        <begin position="2893"/>
        <end position="2982"/>
    </location>
</feature>
<keyword evidence="4" id="KW-1185">Reference proteome</keyword>
<evidence type="ECO:0000313" key="3">
    <source>
        <dbReference type="EMBL" id="GAC03293.1"/>
    </source>
</evidence>
<reference evidence="3 4" key="1">
    <citation type="journal article" date="2014" name="Environ. Microbiol.">
        <title>Comparative genomics of the marine bacterial genus Glaciecola reveals the high degree of genomic diversity and genomic characteristic for cold adaptation.</title>
        <authorList>
            <person name="Qin Q.L."/>
            <person name="Xie B.B."/>
            <person name="Yu Y."/>
            <person name="Shu Y.L."/>
            <person name="Rong J.C."/>
            <person name="Zhang Y.J."/>
            <person name="Zhao D.L."/>
            <person name="Chen X.L."/>
            <person name="Zhang X.Y."/>
            <person name="Chen B."/>
            <person name="Zhou B.C."/>
            <person name="Zhang Y.Z."/>
        </authorList>
    </citation>
    <scope>NUCLEOTIDE SEQUENCE [LARGE SCALE GENOMIC DNA]</scope>
    <source>
        <strain evidence="3 4">NO2</strain>
    </source>
</reference>
<evidence type="ECO:0000256" key="2">
    <source>
        <dbReference type="SAM" id="MobiDB-lite"/>
    </source>
</evidence>
<feature type="compositionally biased region" description="Basic and acidic residues" evidence="2">
    <location>
        <begin position="1363"/>
        <end position="1375"/>
    </location>
</feature>
<feature type="coiled-coil region" evidence="1">
    <location>
        <begin position="3890"/>
        <end position="3935"/>
    </location>
</feature>
<feature type="compositionally biased region" description="Polar residues" evidence="2">
    <location>
        <begin position="2913"/>
        <end position="2927"/>
    </location>
</feature>
<feature type="compositionally biased region" description="Low complexity" evidence="2">
    <location>
        <begin position="2966"/>
        <end position="2975"/>
    </location>
</feature>
<dbReference type="InterPro" id="IPR029063">
    <property type="entry name" value="SAM-dependent_MTases_sf"/>
</dbReference>
<dbReference type="SUPFAM" id="SSF52540">
    <property type="entry name" value="P-loop containing nucleoside triphosphate hydrolases"/>
    <property type="match status" value="2"/>
</dbReference>
<keyword evidence="1" id="KW-0175">Coiled coil</keyword>
<feature type="region of interest" description="Disordered" evidence="2">
    <location>
        <begin position="928"/>
        <end position="980"/>
    </location>
</feature>
<sequence>MNKSISNGIIQVTGYNKDKEIIEGLLKGKEDTPISMVFSKYSKGRNFVQTFIDENKGGYVPIGSFIHARFLKKLTDKSEFYAAASASVLTKPDSGLNAYVAPVKVDADYTVLRKANSANKGFKALFASVLDQDFTSIRKLSDLESTLLSLLHESSPMGAKAERGALLRIGYTRANGEKKTIPVEFIPPYNVPLEVSVKHFIKTSKELKKALNVAKDALTSTQGLFEVSGLSRVLINDYGNIENVQKYKNHKAFINPANKKQGDSYALASIVVNRANSALIKLNVFDSKLSNPAGTVGVHGHDKNAFYSVEYKTKAQQQTINQQFKYPLRHKEVISSSGKRSGIAIEGDVNKLAVYKERIESAVSGITPIKITNTNQYIFPIGEKEQVLSSLSDLLGTPAIYTQNVTSEGKYKNSFVISGHTDKPFFQKELLRVAGGYEHSVLNGDFYFRKEDRIAVEGDLKVLLSKPLLPSTGRTQAPRISYAQWVEDNYRGNGDQIVNDLYSEIESVADKMGIDWSATSSNIIIPSPGSKPVLFKGDNNVKTDLKGHKGSAAVLASSNFMPFENKSTGKTENLLTVTIKFFNKKLNSGEGEATFNSFHGLLDKYNLSVGRGNTNNHQKRSKELDEKFEQKALENKRRLENKRKEDAKLLEQSRTETLRLWEGAGKEDGTHAQLTKKKLSSAIELAELKRVHGRNPFFMFAIYDMQDEFAGIQKIYATPWDAGKGKMMNKVYSSNIPFSNPETGENNGLHGRIGHDDGKSTIYVGEGFANTLTAVYLKGGYGVVGLTKSNAEIVISMLRNKYPDREIVQVADNDMYNPNGNVGVLSAVDSAWNSKINYTVPDFSSLPNAETLNDISDLYVHGGAKLAKQQLGEVLEPPKDLLKYHALRLKYISNKKRQDALETAVNEISKVMAEEDIEKIAPNGLEDYLSSHSVVPTPKNKADEKNTSTLTNQTRTDKKNQVEQNTPNSYAEPTPAPVQQPQKQMKSGLEIIEKVSAKSNSPYLLVLSYDEESKTEIAKACEKLSGGREPTYNQKLNGFIVPHYHKNPLAALLHSKTGSPQLYFGKPYSSSSKGFVIRGDIDNAARDLISSQLREIEHHYSSKEHGVVVSDIHALTLLKPVLRKYTERASQPAYFNPSVPHIPKEMMSDITFLSKRLNVPRNHIIKAQALIKSFNKNVANDNYMMATFYAKNAPNFSHLQGTEKHKAILIASIDDAFSAENLHLFETTPDIVKYAKALMQTAEDLGVIPSEEEEIEAPAAEPIEAPVSEPIEAPVSEQVEAPVYEPAEAPVSEPAEAPAAEPIEAPAAEPIEAPAAESIEATDKKISGSIQNYLSIPVSSKQPTLTAIDSSKQADVVEPPVRPQDDEKPIHKELENQAVEEPAPKREEAPEISDEEAMLASMVEMELPEEYSPDLASSTVLENTADHEPTTDSREKNSPRNNPFIMGDLFTLQEGPEDGLLVNDDTTTVEVEKAVEVEKKGEDQVAVEDDETEVLGSAQDLLNDADFKDEPFGFLDFSEDLDTTIAATEMVELDTTYESLASDEKPLLFTDSDAEQVKRLNSLLEYMQTFSEAGYTPDEFERECINNKGMPYFVDEEGIDKVTLNSDIAYSKSLGGKILPRNIIDIYVNIYKQDAAKRMDSAESFTQSYFLTKGNSTLKTFSQYFRGLKELKELPSGHAYLQEEEYLKDLFESDLEYIHHTTMLSKFYSIMQLQAFGNEEVINADIESLSSVIEQAQNTKLFDDSALVIVKEDPTVLLVISNTTDNTPLIQATRVKDPKKLTSIEAFNELVVEKYSADIVRSDNGKSLYKCTFKAFGTVYLLNKSDSWLASTNYNDLSVRYGVVPGQTQPKFNELQTIRKPTKTANQVFVTAEVNENAFAEFLGIVRNSVDLELTYREFSDYYLSNDKECPTPYHDSATGKLNIEQLRKALKDNNYSSARALFNHISNEQSISNQVKSSEITSALPAEINIMEPLSTSISGLGILKKPEIKQNDIVPFEQFISTPAALDGIHNIQKVAYKKLGDKAHIDAFSINAFKLYAEIHQVGGTAGINSKTELAQKIINNLTARTQIQLLDVGSLASMEEEQLLSLCSEVGIDSFTNPEFTAKKLKDVTTNIAQKNILKVAQLNYIATVAQGQEEGLDISNRILREVSAISGGTLSQFSDAVEQQMKLVEADKELSAVADSIQSNMILGLEERVELKALDFDEPIIIGIDNPKYVSRGRFQYAMTQGGTSERLILPTEIRYYSIISDQCIGVNSPIDNSFLAKYNLAPYNKEALEYSLAPFDDYLQKHGLIGAVDESENNIVITKTKDRYTVYNVKSGETTIEEFRTLTALADSVLSQPIVFDSIDFTTLTMKLEEYHELNTALQYVSNISVLSNDDLTKHLSKYIDASGLTRKEKESALRHAYVSDLSSTYRQSLIEQNPPAISIQTEELANALNSLVQRNESAPIELAPSDLSPGDRILSNEANTSGRILEMDETTTTIVPDWLFEARNSGSQIMRSIDLEFFNDISANSFAKIAPASMLTTDITQKFNPLEADGIENIKSASEEELSELAHLLSVNATDSLIEKRNGVIAALNARVAAFEVLNGSTSIEQAKEALEHFCTPCQTQDDIKAWLLKETGEASKRVQSLHFVELLNECEKFGYAKQVINVTKLSTQSLELASKVETLEGTTLVNKNHPDYPYWSQMLNQDDPLLIEVAIDQYGYSEIQVVAMRDQESVEENQVEVGYDEGQGLIVYHEDSYQIVSATGQLQENGNVEFVTGLETHLVSNDLVISFEQEKLDSMGAKLGLGDNQSFVTSLSTAQERSSNLTYPDTAYASLVVDALAAGIQLHSQNKELKVSEHDLGRHGEQYAYYNSQGAAVASGKTIEDAQAELITKLIEVENEISAVSERNTDSVQSDDAGPLHSAGATGSSQSRSRGNVINNGEGIRESSSENSAKAIGRNTESERLYSNERNASESKGRSNSNSSTNSDGKTRTKVYDFTKQQALTDDSVSNSVKFQYNVSAIRVLKLLEQEERQPTSDEIETLGLYSGWGGLGKDIESYQHVQLNDELKGLVSDDEYREIKASALTAFYTPVPVVQGVWKSLEHMGFEGGRVYDPSMGLGNFFGLMPEHLAANSKLAGGELDTITAGIARFLQSDVIVKNTGFEKSLLPTDYFDVMTSNIPFGNFKIHDPAYNKHNLNIHNYFIAKSLDTIKPGGVVAYITTTYTMDSQSTKARELFYKSSDLVSAIRLPNDVFKKHAGTNVNADLLVFRKRHDHEPAGDESWIDAFHYNKSMFPKLHYNNYFRNNPQNVMGELKAVSGQFGPSLANYTDENFETAFDRIVSTLPTNVFDSLNQNDSKVVSGEMKAPPPTVALPLDDQDEGSLVVVKDEIYMVEKRWDSEQEDHVPALIEFDYTQSKKARLVALIELKQAVREHLNVQIRNLPLASFEESKAKLNDKYDTFFKEYGPVNNRNNISLIKADTQAPLLMALDSVNTETGENQKADIFTERTVNVTPYPTEVNSVEDAIELSVARNGAVNMDFIGQLVDKSNESIYEESENLFIDPETGGYVHGSRYLSGNLADKLARAEHAVSLGENQFNKNIAALKAAFPKPLSYGDIKFQLGSSWMPKDYIRQFIFHIATGKDADSENDLKSITVSKCADLWDISLNWSFESKHQAKLENEWAGGGISAQKLLVKIANGDKIEVAQTIDGKRTVLIEATQQARQAAEDLKNEYFEWVGNSPERRQHVASLYNSTINVIAQPKYNAEHLKFTQLNPLFNNKKFEPRKKQREAVVRYKVDGTALLAHGVGSGKSFELCAMAREGKIAGVHNKAMISVPNNVFGQFARMFQQHYPSAKVLSIDSASLNAVGRKAMTARIALNNWDAVIVPHSFLSKISAPPEFIINQIRDQASELRNAMDIAEGIGSYNLKRSEKRLKSLEAKIEKRLNQESKDDLLYISDLGIDALMIDESDNFLNLPTPSNMSHVSGVNTSESNRAMNLLFIARYLQEKNDGKGLVMATGTDIRKSMSDMYVNMYYLMPQELRKMGLLSFDSFMSTFGEVITAIEASPEGTGYRENSRLAKFNNLPELGQLYRMVADVVTTDESGAQREKAEKIAVQASGGEFFKAYMDNIARRAQNFRNGNPYDEAWFSIQSSAQRAAFDLRMIDSRIPEAKDCKINLCAKNIIDVLKSDTSDIPVTQLVFIDRYVNPTDDGFSPYDTLIDKLVAGGIPRDKIITSREVVTEPQKKAFQDNMNAGNYLVAIGTTEKFGVGNNIQKYLKAMHELTPPWNPREIEQRSGRIERSGNLQTDLKMFRYSTENSFDLFQWEHIRRKALYIAQTKTNPALAPRTYVEEVDANFEEMMSIATANPLIKEKIDLDKAIDALSREKRMLQDKQTSAIYTIEEAKNSISRYERIIKDCETAVETMKSHPDSIDLSGAFVDDTEKVEKAFKLARATAEKKNEDTFVFGNYKGLEIIVDIIFNGPKKMPTLQGSTIINGHERPVIDTYYTTAFASRLIKLQDTFTETVHDSKEAIERANSKIVNFEPLSKLTFEKEEELSACKERYTELQTELVEMANNMNEVDSADWSEIVAQLGGGRQEPDGPSLMDLMD</sequence>
<evidence type="ECO:0008006" key="5">
    <source>
        <dbReference type="Google" id="ProtNLM"/>
    </source>
</evidence>
<name>A0ABQ0I1V2_9ALTE</name>
<dbReference type="InterPro" id="IPR052933">
    <property type="entry name" value="DNA_Protect_Modify"/>
</dbReference>
<feature type="coiled-coil region" evidence="1">
    <location>
        <begin position="4361"/>
        <end position="4409"/>
    </location>
</feature>
<feature type="compositionally biased region" description="Polar residues" evidence="2">
    <location>
        <begin position="1344"/>
        <end position="1353"/>
    </location>
</feature>
<dbReference type="Gene3D" id="3.40.50.300">
    <property type="entry name" value="P-loop containing nucleotide triphosphate hydrolases"/>
    <property type="match status" value="2"/>
</dbReference>
<dbReference type="PANTHER" id="PTHR41313">
    <property type="entry name" value="ADENINE-SPECIFIC METHYLTRANSFERASE"/>
    <property type="match status" value="1"/>
</dbReference>
<feature type="compositionally biased region" description="Polar residues" evidence="2">
    <location>
        <begin position="962"/>
        <end position="980"/>
    </location>
</feature>
<dbReference type="InterPro" id="IPR027417">
    <property type="entry name" value="P-loop_NTPase"/>
</dbReference>
<dbReference type="PRINTS" id="PR00507">
    <property type="entry name" value="N12N6MTFRASE"/>
</dbReference>
<comment type="caution">
    <text evidence="3">The sequence shown here is derived from an EMBL/GenBank/DDBJ whole genome shotgun (WGS) entry which is preliminary data.</text>
</comment>
<dbReference type="RefSeq" id="WP_008302122.1">
    <property type="nucleotide sequence ID" value="NZ_BAEK01000007.1"/>
</dbReference>
<dbReference type="SUPFAM" id="SSF53335">
    <property type="entry name" value="S-adenosyl-L-methionine-dependent methyltransferases"/>
    <property type="match status" value="1"/>
</dbReference>
<gene>
    <name evidence="3" type="ORF">GAGA_0428</name>
</gene>
<evidence type="ECO:0000313" key="4">
    <source>
        <dbReference type="Proteomes" id="UP000008372"/>
    </source>
</evidence>
<dbReference type="Proteomes" id="UP000008372">
    <property type="component" value="Unassembled WGS sequence"/>
</dbReference>
<dbReference type="EMBL" id="BAEK01000007">
    <property type="protein sequence ID" value="GAC03293.1"/>
    <property type="molecule type" value="Genomic_DNA"/>
</dbReference>
<accession>A0ABQ0I1V2</accession>
<feature type="coiled-coil region" evidence="1">
    <location>
        <begin position="4545"/>
        <end position="4572"/>
    </location>
</feature>
<dbReference type="Gene3D" id="3.40.50.150">
    <property type="entry name" value="Vaccinia Virus protein VP39"/>
    <property type="match status" value="1"/>
</dbReference>